<keyword evidence="2" id="KW-1185">Reference proteome</keyword>
<proteinExistence type="predicted"/>
<dbReference type="Proteomes" id="UP000821865">
    <property type="component" value="Chromosome 7"/>
</dbReference>
<gene>
    <name evidence="1" type="ORF">HPB49_000508</name>
</gene>
<evidence type="ECO:0000313" key="2">
    <source>
        <dbReference type="Proteomes" id="UP000821865"/>
    </source>
</evidence>
<dbReference type="EMBL" id="CM023476">
    <property type="protein sequence ID" value="KAH7940497.1"/>
    <property type="molecule type" value="Genomic_DNA"/>
</dbReference>
<name>A0ACB8CCU8_DERSI</name>
<comment type="caution">
    <text evidence="1">The sequence shown here is derived from an EMBL/GenBank/DDBJ whole genome shotgun (WGS) entry which is preliminary data.</text>
</comment>
<evidence type="ECO:0000313" key="1">
    <source>
        <dbReference type="EMBL" id="KAH7940497.1"/>
    </source>
</evidence>
<organism evidence="1 2">
    <name type="scientific">Dermacentor silvarum</name>
    <name type="common">Tick</name>
    <dbReference type="NCBI Taxonomy" id="543639"/>
    <lineage>
        <taxon>Eukaryota</taxon>
        <taxon>Metazoa</taxon>
        <taxon>Ecdysozoa</taxon>
        <taxon>Arthropoda</taxon>
        <taxon>Chelicerata</taxon>
        <taxon>Arachnida</taxon>
        <taxon>Acari</taxon>
        <taxon>Parasitiformes</taxon>
        <taxon>Ixodida</taxon>
        <taxon>Ixodoidea</taxon>
        <taxon>Ixodidae</taxon>
        <taxon>Rhipicephalinae</taxon>
        <taxon>Dermacentor</taxon>
    </lineage>
</organism>
<reference evidence="1" key="1">
    <citation type="submission" date="2020-05" db="EMBL/GenBank/DDBJ databases">
        <title>Large-scale comparative analyses of tick genomes elucidate their genetic diversity and vector capacities.</title>
        <authorList>
            <person name="Jia N."/>
            <person name="Wang J."/>
            <person name="Shi W."/>
            <person name="Du L."/>
            <person name="Sun Y."/>
            <person name="Zhan W."/>
            <person name="Jiang J."/>
            <person name="Wang Q."/>
            <person name="Zhang B."/>
            <person name="Ji P."/>
            <person name="Sakyi L.B."/>
            <person name="Cui X."/>
            <person name="Yuan T."/>
            <person name="Jiang B."/>
            <person name="Yang W."/>
            <person name="Lam T.T.-Y."/>
            <person name="Chang Q."/>
            <person name="Ding S."/>
            <person name="Wang X."/>
            <person name="Zhu J."/>
            <person name="Ruan X."/>
            <person name="Zhao L."/>
            <person name="Wei J."/>
            <person name="Que T."/>
            <person name="Du C."/>
            <person name="Cheng J."/>
            <person name="Dai P."/>
            <person name="Han X."/>
            <person name="Huang E."/>
            <person name="Gao Y."/>
            <person name="Liu J."/>
            <person name="Shao H."/>
            <person name="Ye R."/>
            <person name="Li L."/>
            <person name="Wei W."/>
            <person name="Wang X."/>
            <person name="Wang C."/>
            <person name="Yang T."/>
            <person name="Huo Q."/>
            <person name="Li W."/>
            <person name="Guo W."/>
            <person name="Chen H."/>
            <person name="Zhou L."/>
            <person name="Ni X."/>
            <person name="Tian J."/>
            <person name="Zhou Y."/>
            <person name="Sheng Y."/>
            <person name="Liu T."/>
            <person name="Pan Y."/>
            <person name="Xia L."/>
            <person name="Li J."/>
            <person name="Zhao F."/>
            <person name="Cao W."/>
        </authorList>
    </citation>
    <scope>NUCLEOTIDE SEQUENCE</scope>
    <source>
        <strain evidence="1">Dsil-2018</strain>
    </source>
</reference>
<protein>
    <submittedName>
        <fullName evidence="1">Uncharacterized protein</fullName>
    </submittedName>
</protein>
<sequence length="333" mass="39002">MRTVHSVINRSPRQFLKEVVLVDDYSDKENLKGELETYIAHNFPRGLVRLLRNSEREGLIRSRSYGAEQSHGDVVLFLDAHCEVGINWLPPLLAPIRANRRAMTVPVIDGIDKDTFEYRPVYHGRQHFRGIFEWGMLYKEIEIPDEEIKRRKYHSEPYKSPTHAGGLFAINRKYFLELGGYDPGLLVWGGENFELSFKIWQCGGMIYWVPCSRVGHVYRGFMPYSFGKLAQKRKGPLITVNYKRVVEVWMDEYKEYFYTREPLATYYDAGDLTKQLALREKLKCKSFRWFMKNVAYDVLKNFPLLPRNLYWGEASADCQNQFSFSLDLEGTSD</sequence>
<accession>A0ACB8CCU8</accession>